<accession>A0ABT9W678</accession>
<keyword evidence="2" id="KW-1185">Reference proteome</keyword>
<organism evidence="1 2">
    <name type="scientific">Paenibacillus tundrae</name>
    <dbReference type="NCBI Taxonomy" id="528187"/>
    <lineage>
        <taxon>Bacteria</taxon>
        <taxon>Bacillati</taxon>
        <taxon>Bacillota</taxon>
        <taxon>Bacilli</taxon>
        <taxon>Bacillales</taxon>
        <taxon>Paenibacillaceae</taxon>
        <taxon>Paenibacillus</taxon>
    </lineage>
</organism>
<reference evidence="1 2" key="1">
    <citation type="submission" date="2023-07" db="EMBL/GenBank/DDBJ databases">
        <title>Sorghum-associated microbial communities from plants grown in Nebraska, USA.</title>
        <authorList>
            <person name="Schachtman D."/>
        </authorList>
    </citation>
    <scope>NUCLEOTIDE SEQUENCE [LARGE SCALE GENOMIC DNA]</scope>
    <source>
        <strain evidence="1 2">DS1314</strain>
    </source>
</reference>
<sequence>MTYAIQVTNAKGDNFVLLNEDNADFQRFDTFEDADDFNYEFEQTLEDGLSSAVVEFN</sequence>
<evidence type="ECO:0008006" key="3">
    <source>
        <dbReference type="Google" id="ProtNLM"/>
    </source>
</evidence>
<dbReference type="RefSeq" id="WP_307212032.1">
    <property type="nucleotide sequence ID" value="NZ_JAUSTI010000001.1"/>
</dbReference>
<evidence type="ECO:0000313" key="2">
    <source>
        <dbReference type="Proteomes" id="UP001233836"/>
    </source>
</evidence>
<proteinExistence type="predicted"/>
<protein>
    <recommendedName>
        <fullName evidence="3">DUF1292 domain-containing protein</fullName>
    </recommendedName>
</protein>
<dbReference type="EMBL" id="JAUSTI010000001">
    <property type="protein sequence ID" value="MDQ0168756.1"/>
    <property type="molecule type" value="Genomic_DNA"/>
</dbReference>
<name>A0ABT9W678_9BACL</name>
<comment type="caution">
    <text evidence="1">The sequence shown here is derived from an EMBL/GenBank/DDBJ whole genome shotgun (WGS) entry which is preliminary data.</text>
</comment>
<dbReference type="Proteomes" id="UP001233836">
    <property type="component" value="Unassembled WGS sequence"/>
</dbReference>
<evidence type="ECO:0000313" key="1">
    <source>
        <dbReference type="EMBL" id="MDQ0168756.1"/>
    </source>
</evidence>
<gene>
    <name evidence="1" type="ORF">J2T19_000193</name>
</gene>